<organism evidence="1 2">
    <name type="scientific">Cuscuta campestris</name>
    <dbReference type="NCBI Taxonomy" id="132261"/>
    <lineage>
        <taxon>Eukaryota</taxon>
        <taxon>Viridiplantae</taxon>
        <taxon>Streptophyta</taxon>
        <taxon>Embryophyta</taxon>
        <taxon>Tracheophyta</taxon>
        <taxon>Spermatophyta</taxon>
        <taxon>Magnoliopsida</taxon>
        <taxon>eudicotyledons</taxon>
        <taxon>Gunneridae</taxon>
        <taxon>Pentapetalae</taxon>
        <taxon>asterids</taxon>
        <taxon>lamiids</taxon>
        <taxon>Solanales</taxon>
        <taxon>Convolvulaceae</taxon>
        <taxon>Cuscuteae</taxon>
        <taxon>Cuscuta</taxon>
        <taxon>Cuscuta subgen. Grammica</taxon>
        <taxon>Cuscuta sect. Cleistogrammica</taxon>
    </lineage>
</organism>
<dbReference type="EMBL" id="OOIL02002122">
    <property type="protein sequence ID" value="VFQ80522.1"/>
    <property type="molecule type" value="Genomic_DNA"/>
</dbReference>
<reference evidence="1 2" key="1">
    <citation type="submission" date="2018-04" db="EMBL/GenBank/DDBJ databases">
        <authorList>
            <person name="Vogel A."/>
        </authorList>
    </citation>
    <scope>NUCLEOTIDE SEQUENCE [LARGE SCALE GENOMIC DNA]</scope>
</reference>
<proteinExistence type="predicted"/>
<accession>A0A484LVI4</accession>
<dbReference type="AlphaFoldDB" id="A0A484LVI4"/>
<keyword evidence="2" id="KW-1185">Reference proteome</keyword>
<evidence type="ECO:0000313" key="1">
    <source>
        <dbReference type="EMBL" id="VFQ80522.1"/>
    </source>
</evidence>
<sequence length="72" mass="8122">MKKAIQGVHEIIELTTRKETTESEVMQSLEAVRKEFNSSKTKIKAYVQLLHSVEASTSKHIRSSDSEDCDSP</sequence>
<dbReference type="Proteomes" id="UP000595140">
    <property type="component" value="Unassembled WGS sequence"/>
</dbReference>
<name>A0A484LVI4_9ASTE</name>
<protein>
    <submittedName>
        <fullName evidence="1">Uncharacterized protein</fullName>
    </submittedName>
</protein>
<gene>
    <name evidence="1" type="ORF">CCAM_LOCUS22298</name>
</gene>
<evidence type="ECO:0000313" key="2">
    <source>
        <dbReference type="Proteomes" id="UP000595140"/>
    </source>
</evidence>